<organism evidence="1 2">
    <name type="scientific">Brassica cretica</name>
    <name type="common">Mustard</name>
    <dbReference type="NCBI Taxonomy" id="69181"/>
    <lineage>
        <taxon>Eukaryota</taxon>
        <taxon>Viridiplantae</taxon>
        <taxon>Streptophyta</taxon>
        <taxon>Embryophyta</taxon>
        <taxon>Tracheophyta</taxon>
        <taxon>Spermatophyta</taxon>
        <taxon>Magnoliopsida</taxon>
        <taxon>eudicotyledons</taxon>
        <taxon>Gunneridae</taxon>
        <taxon>Pentapetalae</taxon>
        <taxon>rosids</taxon>
        <taxon>malvids</taxon>
        <taxon>Brassicales</taxon>
        <taxon>Brassicaceae</taxon>
        <taxon>Brassiceae</taxon>
        <taxon>Brassica</taxon>
    </lineage>
</organism>
<reference evidence="1" key="1">
    <citation type="submission" date="2019-12" db="EMBL/GenBank/DDBJ databases">
        <title>Genome sequencing and annotation of Brassica cretica.</title>
        <authorList>
            <person name="Studholme D.J."/>
            <person name="Sarris P."/>
        </authorList>
    </citation>
    <scope>NUCLEOTIDE SEQUENCE</scope>
    <source>
        <strain evidence="1">PFS-109/04</strain>
        <tissue evidence="1">Leaf</tissue>
    </source>
</reference>
<name>A0A8S9P0Y4_BRACR</name>
<comment type="caution">
    <text evidence="1">The sequence shown here is derived from an EMBL/GenBank/DDBJ whole genome shotgun (WGS) entry which is preliminary data.</text>
</comment>
<protein>
    <submittedName>
        <fullName evidence="1">Uncharacterized protein</fullName>
    </submittedName>
</protein>
<accession>A0A8S9P0Y4</accession>
<gene>
    <name evidence="1" type="ORF">F2Q69_00000970</name>
</gene>
<dbReference type="EMBL" id="QGKX02001521">
    <property type="protein sequence ID" value="KAF3509636.1"/>
    <property type="molecule type" value="Genomic_DNA"/>
</dbReference>
<dbReference type="Proteomes" id="UP000712600">
    <property type="component" value="Unassembled WGS sequence"/>
</dbReference>
<sequence length="49" mass="4843">MDKKSRLTLFGAANLGGGILAVGISRGGGGGTTGDSCSMDAPVARMRKC</sequence>
<dbReference type="AlphaFoldDB" id="A0A8S9P0Y4"/>
<proteinExistence type="predicted"/>
<evidence type="ECO:0000313" key="1">
    <source>
        <dbReference type="EMBL" id="KAF3509636.1"/>
    </source>
</evidence>
<evidence type="ECO:0000313" key="2">
    <source>
        <dbReference type="Proteomes" id="UP000712600"/>
    </source>
</evidence>